<dbReference type="RefSeq" id="WP_076391423.1">
    <property type="nucleotide sequence ID" value="NZ_FTOV01000003.1"/>
</dbReference>
<dbReference type="InterPro" id="IPR032675">
    <property type="entry name" value="LRR_dom_sf"/>
</dbReference>
<dbReference type="Proteomes" id="UP000185781">
    <property type="component" value="Unassembled WGS sequence"/>
</dbReference>
<sequence>MITKEELKLYFEKGDQPTQNQFWEWMDSYWHKEEKIPQDAVETFEKVIPLFDEDNFIGPGIKLTIPLNTKKILISAYLYEGFNYQIAKVIFNEGLEEIGQFAFNGQNIKIIKTPLSLKSIGSYAFSNQGNQRGSGILEQIILNEGLTTIGEYAFSGSKAKVEDLYIPNTVQSVGQNAFYIPSLKTVSAPAGLDLSTAGIPATAVITYRDLQE</sequence>
<evidence type="ECO:0000313" key="2">
    <source>
        <dbReference type="Proteomes" id="UP000185781"/>
    </source>
</evidence>
<evidence type="ECO:0000313" key="1">
    <source>
        <dbReference type="EMBL" id="SIS86154.1"/>
    </source>
</evidence>
<dbReference type="PANTHER" id="PTHR45661:SF3">
    <property type="entry name" value="IG-LIKE DOMAIN-CONTAINING PROTEIN"/>
    <property type="match status" value="1"/>
</dbReference>
<dbReference type="InterPro" id="IPR053139">
    <property type="entry name" value="Surface_bspA-like"/>
</dbReference>
<gene>
    <name evidence="1" type="ORF">SAMN05421785_103267</name>
</gene>
<dbReference type="Gene3D" id="3.80.10.10">
    <property type="entry name" value="Ribonuclease Inhibitor"/>
    <property type="match status" value="1"/>
</dbReference>
<protein>
    <submittedName>
        <fullName evidence="1">Leucine rich repeat-containing protein</fullName>
    </submittedName>
</protein>
<organism evidence="1 2">
    <name type="scientific">Chryseobacterium gambrini</name>
    <dbReference type="NCBI Taxonomy" id="373672"/>
    <lineage>
        <taxon>Bacteria</taxon>
        <taxon>Pseudomonadati</taxon>
        <taxon>Bacteroidota</taxon>
        <taxon>Flavobacteriia</taxon>
        <taxon>Flavobacteriales</taxon>
        <taxon>Weeksellaceae</taxon>
        <taxon>Chryseobacterium group</taxon>
        <taxon>Chryseobacterium</taxon>
    </lineage>
</organism>
<dbReference type="EMBL" id="FTOV01000003">
    <property type="protein sequence ID" value="SIS86154.1"/>
    <property type="molecule type" value="Genomic_DNA"/>
</dbReference>
<dbReference type="InterPro" id="IPR026906">
    <property type="entry name" value="LRR_5"/>
</dbReference>
<dbReference type="Pfam" id="PF13306">
    <property type="entry name" value="LRR_5"/>
    <property type="match status" value="2"/>
</dbReference>
<dbReference type="PANTHER" id="PTHR45661">
    <property type="entry name" value="SURFACE ANTIGEN"/>
    <property type="match status" value="1"/>
</dbReference>
<reference evidence="1 2" key="1">
    <citation type="submission" date="2017-01" db="EMBL/GenBank/DDBJ databases">
        <authorList>
            <person name="Mah S.A."/>
            <person name="Swanson W.J."/>
            <person name="Moy G.W."/>
            <person name="Vacquier V.D."/>
        </authorList>
    </citation>
    <scope>NUCLEOTIDE SEQUENCE [LARGE SCALE GENOMIC DNA]</scope>
    <source>
        <strain evidence="1 2">DSM 18014</strain>
    </source>
</reference>
<dbReference type="AlphaFoldDB" id="A0A1N7MIZ6"/>
<proteinExistence type="predicted"/>
<accession>A0A1N7MIZ6</accession>
<dbReference type="STRING" id="373672.SAMN05421785_103267"/>
<name>A0A1N7MIZ6_9FLAO</name>
<dbReference type="OrthoDB" id="6315383at2"/>